<accession>A0A2V0QEN7</accession>
<protein>
    <submittedName>
        <fullName evidence="1">Glycine/D-amino acid oxidase</fullName>
    </submittedName>
</protein>
<reference evidence="1 2" key="1">
    <citation type="submission" date="2018-04" db="EMBL/GenBank/DDBJ databases">
        <title>Draft genome sequence of Pseudomonas syringae pv. actinidiae biovar 1 strains isolated from kiwifruit in Kagawa prefecture.</title>
        <authorList>
            <person name="Tabuchi M."/>
            <person name="Saito M."/>
            <person name="Fujiwara S."/>
            <person name="Sasa N."/>
            <person name="Akimitsu K."/>
            <person name="Gomi K."/>
            <person name="Konishi-Sugita S."/>
            <person name="Hamano K."/>
            <person name="Kataoka I."/>
        </authorList>
    </citation>
    <scope>NUCLEOTIDE SEQUENCE [LARGE SCALE GENOMIC DNA]</scope>
    <source>
        <strain evidence="1 2">MAFF212206</strain>
    </source>
</reference>
<proteinExistence type="predicted"/>
<dbReference type="EMBL" id="BGJZ01000248">
    <property type="protein sequence ID" value="GBH11596.1"/>
    <property type="molecule type" value="Genomic_DNA"/>
</dbReference>
<dbReference type="Proteomes" id="UP000247480">
    <property type="component" value="Unassembled WGS sequence"/>
</dbReference>
<organism evidence="1 2">
    <name type="scientific">Pseudomonas syringae pv. actinidiae</name>
    <dbReference type="NCBI Taxonomy" id="103796"/>
    <lineage>
        <taxon>Bacteria</taxon>
        <taxon>Pseudomonadati</taxon>
        <taxon>Pseudomonadota</taxon>
        <taxon>Gammaproteobacteria</taxon>
        <taxon>Pseudomonadales</taxon>
        <taxon>Pseudomonadaceae</taxon>
        <taxon>Pseudomonas</taxon>
        <taxon>Pseudomonas syringae</taxon>
    </lineage>
</organism>
<evidence type="ECO:0000313" key="2">
    <source>
        <dbReference type="Proteomes" id="UP000247480"/>
    </source>
</evidence>
<name>A0A2V0QEN7_PSESF</name>
<gene>
    <name evidence="1" type="ORF">KPSA1_05037</name>
</gene>
<sequence>MPDRFTFVQQNCHAVACVVFVQNLVVIVEDRLHRMKPSLPAHNGLLFQPFAFVKAVSDRLQVYVAVFTAFADSPRICMKLFSVFSKRSRKRNQSFCTHMHLAISIPRLLSLSRMGPGKSATKKMPRRCRASIIPFMSLAMIVTAHPRVTS</sequence>
<comment type="caution">
    <text evidence="1">The sequence shown here is derived from an EMBL/GenBank/DDBJ whole genome shotgun (WGS) entry which is preliminary data.</text>
</comment>
<evidence type="ECO:0000313" key="1">
    <source>
        <dbReference type="EMBL" id="GBH11596.1"/>
    </source>
</evidence>
<dbReference type="AlphaFoldDB" id="A0A2V0QEN7"/>